<keyword evidence="4 6" id="KW-0732">Signal</keyword>
<comment type="similarity">
    <text evidence="2">Belongs to the prokaryotic sulfate-binding protein family.</text>
</comment>
<dbReference type="eggNOG" id="COG1613">
    <property type="taxonomic scope" value="Bacteria"/>
</dbReference>
<dbReference type="STRING" id="1183438.GKIL_1289"/>
<gene>
    <name evidence="7" type="primary">cysP</name>
    <name evidence="7" type="ORF">GKIL_1289</name>
</gene>
<evidence type="ECO:0000256" key="2">
    <source>
        <dbReference type="ARBA" id="ARBA00006099"/>
    </source>
</evidence>
<organism evidence="7 8">
    <name type="scientific">Gloeobacter kilaueensis (strain ATCC BAA-2537 / CCAP 1431/1 / ULC 316 / JS1)</name>
    <dbReference type="NCBI Taxonomy" id="1183438"/>
    <lineage>
        <taxon>Bacteria</taxon>
        <taxon>Bacillati</taxon>
        <taxon>Cyanobacteriota</taxon>
        <taxon>Cyanophyceae</taxon>
        <taxon>Gloeobacterales</taxon>
        <taxon>Gloeobacteraceae</taxon>
        <taxon>Gloeobacter</taxon>
    </lineage>
</organism>
<evidence type="ECO:0000313" key="7">
    <source>
        <dbReference type="EMBL" id="AGY57535.1"/>
    </source>
</evidence>
<dbReference type="HOGENOM" id="CLU_055615_0_1_3"/>
<dbReference type="SUPFAM" id="SSF53850">
    <property type="entry name" value="Periplasmic binding protein-like II"/>
    <property type="match status" value="1"/>
</dbReference>
<evidence type="ECO:0000256" key="4">
    <source>
        <dbReference type="ARBA" id="ARBA00022729"/>
    </source>
</evidence>
<dbReference type="RefSeq" id="WP_023172627.1">
    <property type="nucleotide sequence ID" value="NC_022600.1"/>
</dbReference>
<sequence>MQIPSSTMCRRVCLLLLVWWTAALPGAAQKPPVELTLVSYAVAKPVYARLIPEFQKEWKAKTGQEVTFKESYGPSGTQTRAILDGLEADVLAQNLQTNIDPLVEKGLVAANWNKRLPNGAVPVTTVMAIVTRPGNPKQIADWGDLTRPGIEVVAINPKTSGNARWGILAGYGALLKSKGSKEAEQYVLSLVKNIKSLENGGRQATDAFVKKRIGDALVTFENEILYTNDVLPKDYPYTVPAANIEVDFPVTIIDRIVDKKGTRAAAEAFTQFLFSARAQAIYAELGYRPSDKQVYAKNAGQYRPVKPLYTVADFGGWKKVDGELFADNALFDRAQKAAQR</sequence>
<evidence type="ECO:0000256" key="5">
    <source>
        <dbReference type="ARBA" id="ARBA00022764"/>
    </source>
</evidence>
<accession>U5QIN7</accession>
<dbReference type="PANTHER" id="PTHR30368:SF2">
    <property type="entry name" value="SULFATE-BINDING PROTEIN"/>
    <property type="match status" value="1"/>
</dbReference>
<evidence type="ECO:0000313" key="8">
    <source>
        <dbReference type="Proteomes" id="UP000017396"/>
    </source>
</evidence>
<keyword evidence="3" id="KW-0813">Transport</keyword>
<dbReference type="GO" id="GO:1901681">
    <property type="term" value="F:sulfur compound binding"/>
    <property type="evidence" value="ECO:0007669"/>
    <property type="project" value="InterPro"/>
</dbReference>
<dbReference type="NCBIfam" id="TIGR00971">
    <property type="entry name" value="3a0106s03"/>
    <property type="match status" value="1"/>
</dbReference>
<dbReference type="KEGG" id="glj:GKIL_1289"/>
<dbReference type="Gene3D" id="3.40.190.10">
    <property type="entry name" value="Periplasmic binding protein-like II"/>
    <property type="match status" value="2"/>
</dbReference>
<dbReference type="EMBL" id="CP003587">
    <property type="protein sequence ID" value="AGY57535.1"/>
    <property type="molecule type" value="Genomic_DNA"/>
</dbReference>
<name>U5QIN7_GLOK1</name>
<evidence type="ECO:0000256" key="1">
    <source>
        <dbReference type="ARBA" id="ARBA00004418"/>
    </source>
</evidence>
<dbReference type="PANTHER" id="PTHR30368">
    <property type="entry name" value="SULFATE-BINDING PROTEIN"/>
    <property type="match status" value="1"/>
</dbReference>
<proteinExistence type="inferred from homology"/>
<comment type="subcellular location">
    <subcellularLocation>
        <location evidence="1">Periplasm</location>
    </subcellularLocation>
</comment>
<dbReference type="GO" id="GO:1902358">
    <property type="term" value="P:sulfate transmembrane transport"/>
    <property type="evidence" value="ECO:0007669"/>
    <property type="project" value="InterPro"/>
</dbReference>
<feature type="signal peptide" evidence="6">
    <location>
        <begin position="1"/>
        <end position="27"/>
    </location>
</feature>
<keyword evidence="5" id="KW-0574">Periplasm</keyword>
<feature type="chain" id="PRO_5004664118" evidence="6">
    <location>
        <begin position="28"/>
        <end position="340"/>
    </location>
</feature>
<reference evidence="7 8" key="1">
    <citation type="journal article" date="2013" name="PLoS ONE">
        <title>Cultivation and Complete Genome Sequencing of Gloeobacter kilaueensis sp. nov., from a Lava Cave in Kilauea Caldera, Hawai'i.</title>
        <authorList>
            <person name="Saw J.H."/>
            <person name="Schatz M."/>
            <person name="Brown M.V."/>
            <person name="Kunkel D.D."/>
            <person name="Foster J.S."/>
            <person name="Shick H."/>
            <person name="Christensen S."/>
            <person name="Hou S."/>
            <person name="Wan X."/>
            <person name="Donachie S.P."/>
        </authorList>
    </citation>
    <scope>NUCLEOTIDE SEQUENCE [LARGE SCALE GENOMIC DNA]</scope>
    <source>
        <strain evidence="8">JS</strain>
    </source>
</reference>
<dbReference type="GO" id="GO:0140104">
    <property type="term" value="F:molecular carrier activity"/>
    <property type="evidence" value="ECO:0007669"/>
    <property type="project" value="InterPro"/>
</dbReference>
<evidence type="ECO:0000256" key="3">
    <source>
        <dbReference type="ARBA" id="ARBA00022448"/>
    </source>
</evidence>
<keyword evidence="8" id="KW-1185">Reference proteome</keyword>
<dbReference type="AlphaFoldDB" id="U5QIN7"/>
<protein>
    <submittedName>
        <fullName evidence="7">Sulfate ABC transporter periplasmic sulfate-binding protein</fullName>
    </submittedName>
</protein>
<dbReference type="PATRIC" id="fig|1183438.3.peg.1270"/>
<dbReference type="InterPro" id="IPR034408">
    <property type="entry name" value="Sulphate/thiosulphate_BS"/>
</dbReference>
<dbReference type="GO" id="GO:0042597">
    <property type="term" value="C:periplasmic space"/>
    <property type="evidence" value="ECO:0007669"/>
    <property type="project" value="UniProtKB-SubCell"/>
</dbReference>
<dbReference type="InterPro" id="IPR005669">
    <property type="entry name" value="Thiosulph/SO4-bd"/>
</dbReference>
<dbReference type="Proteomes" id="UP000017396">
    <property type="component" value="Chromosome"/>
</dbReference>
<dbReference type="CDD" id="cd01005">
    <property type="entry name" value="PBP2_CysP"/>
    <property type="match status" value="1"/>
</dbReference>
<evidence type="ECO:0000256" key="6">
    <source>
        <dbReference type="SAM" id="SignalP"/>
    </source>
</evidence>
<dbReference type="Pfam" id="PF13531">
    <property type="entry name" value="SBP_bac_11"/>
    <property type="match status" value="1"/>
</dbReference>
<dbReference type="PROSITE" id="PS00757">
    <property type="entry name" value="PROK_SULFATE_BIND_2"/>
    <property type="match status" value="1"/>
</dbReference>